<dbReference type="PROSITE" id="PS50004">
    <property type="entry name" value="C2"/>
    <property type="match status" value="2"/>
</dbReference>
<protein>
    <submittedName>
        <fullName evidence="5">Similar to copine VIII isoform 2</fullName>
    </submittedName>
</protein>
<dbReference type="EMBL" id="FN649751">
    <property type="protein sequence ID" value="CBJ29390.1"/>
    <property type="molecule type" value="Genomic_DNA"/>
</dbReference>
<dbReference type="STRING" id="2880.D7FKI8"/>
<comment type="similarity">
    <text evidence="1">Belongs to the copine family.</text>
</comment>
<feature type="compositionally biased region" description="Low complexity" evidence="3">
    <location>
        <begin position="564"/>
        <end position="573"/>
    </location>
</feature>
<dbReference type="SUPFAM" id="SSF53300">
    <property type="entry name" value="vWA-like"/>
    <property type="match status" value="1"/>
</dbReference>
<dbReference type="InterPro" id="IPR010734">
    <property type="entry name" value="Copine_C"/>
</dbReference>
<dbReference type="GO" id="GO:0005886">
    <property type="term" value="C:plasma membrane"/>
    <property type="evidence" value="ECO:0007669"/>
    <property type="project" value="TreeGrafter"/>
</dbReference>
<dbReference type="SMART" id="SM00239">
    <property type="entry name" value="C2"/>
    <property type="match status" value="2"/>
</dbReference>
<feature type="domain" description="C2" evidence="4">
    <location>
        <begin position="1"/>
        <end position="103"/>
    </location>
</feature>
<dbReference type="Proteomes" id="UP000002630">
    <property type="component" value="Linkage Group LG26"/>
</dbReference>
<dbReference type="Pfam" id="PF00168">
    <property type="entry name" value="C2"/>
    <property type="match status" value="2"/>
</dbReference>
<dbReference type="OMA" id="KEQATMQ"/>
<dbReference type="OrthoDB" id="5855668at2759"/>
<dbReference type="PANTHER" id="PTHR10857">
    <property type="entry name" value="COPINE"/>
    <property type="match status" value="1"/>
</dbReference>
<evidence type="ECO:0000313" key="5">
    <source>
        <dbReference type="EMBL" id="CBJ29390.1"/>
    </source>
</evidence>
<dbReference type="Gene3D" id="3.40.50.410">
    <property type="entry name" value="von Willebrand factor, type A domain"/>
    <property type="match status" value="1"/>
</dbReference>
<dbReference type="AlphaFoldDB" id="D7FKI8"/>
<dbReference type="Gene3D" id="2.60.40.150">
    <property type="entry name" value="C2 domain"/>
    <property type="match status" value="2"/>
</dbReference>
<dbReference type="CDD" id="cd04047">
    <property type="entry name" value="C2B_Copine"/>
    <property type="match status" value="1"/>
</dbReference>
<dbReference type="GO" id="GO:0005544">
    <property type="term" value="F:calcium-dependent phospholipid binding"/>
    <property type="evidence" value="ECO:0007669"/>
    <property type="project" value="InterPro"/>
</dbReference>
<dbReference type="InParanoid" id="D7FKI8"/>
<keyword evidence="6" id="KW-1185">Reference proteome</keyword>
<dbReference type="InterPro" id="IPR002035">
    <property type="entry name" value="VWF_A"/>
</dbReference>
<keyword evidence="2" id="KW-0677">Repeat</keyword>
<dbReference type="SUPFAM" id="SSF49562">
    <property type="entry name" value="C2 domain (Calcium/lipid-binding domain, CaLB)"/>
    <property type="match status" value="2"/>
</dbReference>
<feature type="domain" description="C2" evidence="4">
    <location>
        <begin position="111"/>
        <end position="235"/>
    </location>
</feature>
<evidence type="ECO:0000259" key="4">
    <source>
        <dbReference type="PROSITE" id="PS50004"/>
    </source>
</evidence>
<dbReference type="SMART" id="SM00327">
    <property type="entry name" value="VWA"/>
    <property type="match status" value="1"/>
</dbReference>
<dbReference type="InterPro" id="IPR035892">
    <property type="entry name" value="C2_domain_sf"/>
</dbReference>
<dbReference type="Pfam" id="PF07002">
    <property type="entry name" value="Copine"/>
    <property type="match status" value="1"/>
</dbReference>
<sequence>MDKLSKSDPFVVVKWKTDSDETWREIGRTEIITNDQNPNFTAQFSLTYLFEEVQRVRLEVYDVDTAFKTNDATNLDLGKQDFQGFAETTMAEVLGTSGQTSTLPLVKNTGRAGQAVVSIRMDEVEHQHDLVTLKLRALNVDKKDLTSSDPYLKMARVLETGEQTYIFKTEVQSRTLNPVWREIQGTVQQLANGDLLRPLRVECWDYDRAGGHDFIGGCSASITDMQRWSTASDDASRGPALVNPKKEAKSASYKDSGRLVVDLCTITERPSFLDYIAGGTEISFTMAIDYTASNGNPADPRSLHYVDPAGAVLNDYARAMSGIGRVLEFYDTDKKFPVIGFGGKLGPDLPANHAFAVNFQEEAPEVEGMAGVLQAYYQSLRRVQLSGPTLFQAIINQAAQIANSTKHRNPVGQKYHVLCVMTDGIINDMDATVSAIVDATDAPLSIVIVGVGQGDFTAMEHLDGDRQRLTSPFTGKVASRDMVQFVPFRDFNGFGSAAQHALAKHVLAEIPGQFISYMQSNGIEPANKRPPGSIVTGGGGVSPAKDPPVPPQAAGYGAGGGGADDLPPAYTEY</sequence>
<dbReference type="InterPro" id="IPR036465">
    <property type="entry name" value="vWFA_dom_sf"/>
</dbReference>
<feature type="region of interest" description="Disordered" evidence="3">
    <location>
        <begin position="527"/>
        <end position="573"/>
    </location>
</feature>
<reference evidence="5 6" key="1">
    <citation type="journal article" date="2010" name="Nature">
        <title>The Ectocarpus genome and the independent evolution of multicellularity in brown algae.</title>
        <authorList>
            <person name="Cock J.M."/>
            <person name="Sterck L."/>
            <person name="Rouze P."/>
            <person name="Scornet D."/>
            <person name="Allen A.E."/>
            <person name="Amoutzias G."/>
            <person name="Anthouard V."/>
            <person name="Artiguenave F."/>
            <person name="Aury J.M."/>
            <person name="Badger J.H."/>
            <person name="Beszteri B."/>
            <person name="Billiau K."/>
            <person name="Bonnet E."/>
            <person name="Bothwell J.H."/>
            <person name="Bowler C."/>
            <person name="Boyen C."/>
            <person name="Brownlee C."/>
            <person name="Carrano C.J."/>
            <person name="Charrier B."/>
            <person name="Cho G.Y."/>
            <person name="Coelho S.M."/>
            <person name="Collen J."/>
            <person name="Corre E."/>
            <person name="Da Silva C."/>
            <person name="Delage L."/>
            <person name="Delaroque N."/>
            <person name="Dittami S.M."/>
            <person name="Doulbeau S."/>
            <person name="Elias M."/>
            <person name="Farnham G."/>
            <person name="Gachon C.M."/>
            <person name="Gschloessl B."/>
            <person name="Heesch S."/>
            <person name="Jabbari K."/>
            <person name="Jubin C."/>
            <person name="Kawai H."/>
            <person name="Kimura K."/>
            <person name="Kloareg B."/>
            <person name="Kupper F.C."/>
            <person name="Lang D."/>
            <person name="Le Bail A."/>
            <person name="Leblanc C."/>
            <person name="Lerouge P."/>
            <person name="Lohr M."/>
            <person name="Lopez P.J."/>
            <person name="Martens C."/>
            <person name="Maumus F."/>
            <person name="Michel G."/>
            <person name="Miranda-Saavedra D."/>
            <person name="Morales J."/>
            <person name="Moreau H."/>
            <person name="Motomura T."/>
            <person name="Nagasato C."/>
            <person name="Napoli C.A."/>
            <person name="Nelson D.R."/>
            <person name="Nyvall-Collen P."/>
            <person name="Peters A.F."/>
            <person name="Pommier C."/>
            <person name="Potin P."/>
            <person name="Poulain J."/>
            <person name="Quesneville H."/>
            <person name="Read B."/>
            <person name="Rensing S.A."/>
            <person name="Ritter A."/>
            <person name="Rousvoal S."/>
            <person name="Samanta M."/>
            <person name="Samson G."/>
            <person name="Schroeder D.C."/>
            <person name="Segurens B."/>
            <person name="Strittmatter M."/>
            <person name="Tonon T."/>
            <person name="Tregear J.W."/>
            <person name="Valentin K."/>
            <person name="von Dassow P."/>
            <person name="Yamagishi T."/>
            <person name="Van de Peer Y."/>
            <person name="Wincker P."/>
        </authorList>
    </citation>
    <scope>NUCLEOTIDE SEQUENCE [LARGE SCALE GENOMIC DNA]</scope>
    <source>
        <strain evidence="6">Ec32 / CCAP1310/4</strain>
    </source>
</reference>
<proteinExistence type="inferred from homology"/>
<gene>
    <name evidence="5" type="ORF">Esi_0144_0057</name>
</gene>
<dbReference type="InterPro" id="IPR000008">
    <property type="entry name" value="C2_dom"/>
</dbReference>
<accession>D7FKI8</accession>
<dbReference type="CDD" id="cd04048">
    <property type="entry name" value="C2A_Copine"/>
    <property type="match status" value="1"/>
</dbReference>
<dbReference type="EMBL" id="FN648026">
    <property type="protein sequence ID" value="CBJ29390.1"/>
    <property type="molecule type" value="Genomic_DNA"/>
</dbReference>
<organism evidence="5 6">
    <name type="scientific">Ectocarpus siliculosus</name>
    <name type="common">Brown alga</name>
    <name type="synonym">Conferva siliculosa</name>
    <dbReference type="NCBI Taxonomy" id="2880"/>
    <lineage>
        <taxon>Eukaryota</taxon>
        <taxon>Sar</taxon>
        <taxon>Stramenopiles</taxon>
        <taxon>Ochrophyta</taxon>
        <taxon>PX clade</taxon>
        <taxon>Phaeophyceae</taxon>
        <taxon>Ectocarpales</taxon>
        <taxon>Ectocarpaceae</taxon>
        <taxon>Ectocarpus</taxon>
    </lineage>
</organism>
<dbReference type="InterPro" id="IPR037768">
    <property type="entry name" value="C2B_Copine"/>
</dbReference>
<dbReference type="eggNOG" id="KOG1327">
    <property type="taxonomic scope" value="Eukaryota"/>
</dbReference>
<name>D7FKI8_ECTSI</name>
<evidence type="ECO:0000313" key="6">
    <source>
        <dbReference type="Proteomes" id="UP000002630"/>
    </source>
</evidence>
<evidence type="ECO:0000256" key="2">
    <source>
        <dbReference type="ARBA" id="ARBA00022737"/>
    </source>
</evidence>
<dbReference type="GO" id="GO:0071277">
    <property type="term" value="P:cellular response to calcium ion"/>
    <property type="evidence" value="ECO:0007669"/>
    <property type="project" value="TreeGrafter"/>
</dbReference>
<dbReference type="PANTHER" id="PTHR10857:SF106">
    <property type="entry name" value="C2 DOMAIN-CONTAINING PROTEIN"/>
    <property type="match status" value="1"/>
</dbReference>
<dbReference type="InterPro" id="IPR045052">
    <property type="entry name" value="Copine"/>
</dbReference>
<evidence type="ECO:0000256" key="3">
    <source>
        <dbReference type="SAM" id="MobiDB-lite"/>
    </source>
</evidence>
<evidence type="ECO:0000256" key="1">
    <source>
        <dbReference type="ARBA" id="ARBA00009048"/>
    </source>
</evidence>